<protein>
    <submittedName>
        <fullName evidence="1">Uncharacterized protein</fullName>
    </submittedName>
</protein>
<accession>A0A8T1ESV3</accession>
<dbReference type="AlphaFoldDB" id="A0A8T1ESV3"/>
<comment type="caution">
    <text evidence="1">The sequence shown here is derived from an EMBL/GenBank/DDBJ whole genome shotgun (WGS) entry which is preliminary data.</text>
</comment>
<reference evidence="1" key="1">
    <citation type="submission" date="2018-10" db="EMBL/GenBank/DDBJ databases">
        <title>Effector identification in a new, highly contiguous assembly of the strawberry crown rot pathogen Phytophthora cactorum.</title>
        <authorList>
            <person name="Armitage A.D."/>
            <person name="Nellist C.F."/>
            <person name="Bates H."/>
            <person name="Vickerstaff R.J."/>
            <person name="Harrison R.J."/>
        </authorList>
    </citation>
    <scope>NUCLEOTIDE SEQUENCE</scope>
    <source>
        <strain evidence="1">P415</strain>
    </source>
</reference>
<dbReference type="EMBL" id="RCML01001678">
    <property type="protein sequence ID" value="KAG2961002.1"/>
    <property type="molecule type" value="Genomic_DNA"/>
</dbReference>
<dbReference type="VEuPathDB" id="FungiDB:PC110_g10414"/>
<sequence length="75" mass="8691">MSAIWFNAFELVQIRHKVGIFAAQECLMYRTCSAAWDIVIATTISTLTRKNMRSYNDVKDCNVRIRRQFGLTSTK</sequence>
<name>A0A8T1ESV3_9STRA</name>
<organism evidence="1 2">
    <name type="scientific">Phytophthora cactorum</name>
    <dbReference type="NCBI Taxonomy" id="29920"/>
    <lineage>
        <taxon>Eukaryota</taxon>
        <taxon>Sar</taxon>
        <taxon>Stramenopiles</taxon>
        <taxon>Oomycota</taxon>
        <taxon>Peronosporomycetes</taxon>
        <taxon>Peronosporales</taxon>
        <taxon>Peronosporaceae</taxon>
        <taxon>Phytophthora</taxon>
    </lineage>
</organism>
<proteinExistence type="predicted"/>
<evidence type="ECO:0000313" key="1">
    <source>
        <dbReference type="EMBL" id="KAG2961002.1"/>
    </source>
</evidence>
<evidence type="ECO:0000313" key="2">
    <source>
        <dbReference type="Proteomes" id="UP000697107"/>
    </source>
</evidence>
<gene>
    <name evidence="1" type="ORF">PC118_g22198</name>
</gene>
<dbReference type="Proteomes" id="UP000697107">
    <property type="component" value="Unassembled WGS sequence"/>
</dbReference>